<dbReference type="InterPro" id="IPR032638">
    <property type="entry name" value="Porin_5"/>
</dbReference>
<name>A0A5C8V564_9FLAO</name>
<evidence type="ECO:0000256" key="1">
    <source>
        <dbReference type="SAM" id="SignalP"/>
    </source>
</evidence>
<evidence type="ECO:0008006" key="4">
    <source>
        <dbReference type="Google" id="ProtNLM"/>
    </source>
</evidence>
<feature type="chain" id="PRO_5022995762" description="Porin" evidence="1">
    <location>
        <begin position="21"/>
        <end position="378"/>
    </location>
</feature>
<gene>
    <name evidence="2" type="ORF">FVB32_13795</name>
</gene>
<evidence type="ECO:0000313" key="2">
    <source>
        <dbReference type="EMBL" id="TXN35647.1"/>
    </source>
</evidence>
<reference evidence="2 3" key="1">
    <citation type="submission" date="2019-08" db="EMBL/GenBank/DDBJ databases">
        <title>Professor.</title>
        <authorList>
            <person name="Park J.S."/>
        </authorList>
    </citation>
    <scope>NUCLEOTIDE SEQUENCE [LARGE SCALE GENOMIC DNA]</scope>
    <source>
        <strain evidence="2 3">176CP5-101</strain>
    </source>
</reference>
<keyword evidence="3" id="KW-1185">Reference proteome</keyword>
<dbReference type="Pfam" id="PF16930">
    <property type="entry name" value="Porin_5"/>
    <property type="match status" value="1"/>
</dbReference>
<keyword evidence="1" id="KW-0732">Signal</keyword>
<evidence type="ECO:0000313" key="3">
    <source>
        <dbReference type="Proteomes" id="UP000321456"/>
    </source>
</evidence>
<comment type="caution">
    <text evidence="2">The sequence shown here is derived from an EMBL/GenBank/DDBJ whole genome shotgun (WGS) entry which is preliminary data.</text>
</comment>
<organism evidence="2 3">
    <name type="scientific">Flagellimonas hymeniacidonis</name>
    <dbReference type="NCBI Taxonomy" id="2603628"/>
    <lineage>
        <taxon>Bacteria</taxon>
        <taxon>Pseudomonadati</taxon>
        <taxon>Bacteroidota</taxon>
        <taxon>Flavobacteriia</taxon>
        <taxon>Flavobacteriales</taxon>
        <taxon>Flavobacteriaceae</taxon>
        <taxon>Flagellimonas</taxon>
    </lineage>
</organism>
<dbReference type="AlphaFoldDB" id="A0A5C8V564"/>
<feature type="signal peptide" evidence="1">
    <location>
        <begin position="1"/>
        <end position="20"/>
    </location>
</feature>
<dbReference type="EMBL" id="VRUR01000002">
    <property type="protein sequence ID" value="TXN35647.1"/>
    <property type="molecule type" value="Genomic_DNA"/>
</dbReference>
<protein>
    <recommendedName>
        <fullName evidence="4">Porin</fullName>
    </recommendedName>
</protein>
<accession>A0A5C8V564</accession>
<proteinExistence type="predicted"/>
<sequence>MRRILILILCASLVATSLQAQKDSLLSKLDFSADFRFRVEQDWNSQKSDGTFRNDRSRLRYRARAGATYGDEWYQAGLRIRTGNPRKQQDPQLTLGDNFREFGTLPIALEKAYFQGKWSTFAFWVGKNSFPFAKSNELFWSDNVFPEGVSLGKSFPFPSGVVDILELRGGHFIISTSGKSFDQDAYFQGYQVYASFSEKRVELFPSIYLFKNIPNIPDGGDTFVLDYTILHLGTRVKLLNSPGIAMELDLYQNIQDYDQLDSIPENLKGEKSGLVVGFKYGGLRQRKDWLFKVSYAWLQRYSAVDFLAQNDWARWDYSAFDSPDGRLTNFKGIELVAGRMIQKNLSLTMKYYFVEQLVPLGQAKETGSRIRFDLDVRL</sequence>
<dbReference type="Proteomes" id="UP000321456">
    <property type="component" value="Unassembled WGS sequence"/>
</dbReference>